<feature type="region of interest" description="Disordered" evidence="1">
    <location>
        <begin position="1"/>
        <end position="37"/>
    </location>
</feature>
<evidence type="ECO:0000313" key="4">
    <source>
        <dbReference type="EMBL" id="CAF1563071.1"/>
    </source>
</evidence>
<name>A0A815N0W2_9BILA</name>
<evidence type="ECO:0000313" key="5">
    <source>
        <dbReference type="Proteomes" id="UP000663832"/>
    </source>
</evidence>
<comment type="caution">
    <text evidence="3">The sequence shown here is derived from an EMBL/GenBank/DDBJ whole genome shotgun (WGS) entry which is preliminary data.</text>
</comment>
<evidence type="ECO:0000313" key="6">
    <source>
        <dbReference type="Proteomes" id="UP000663877"/>
    </source>
</evidence>
<evidence type="ECO:0000256" key="1">
    <source>
        <dbReference type="SAM" id="MobiDB-lite"/>
    </source>
</evidence>
<proteinExistence type="predicted"/>
<feature type="compositionally biased region" description="Basic residues" evidence="1">
    <location>
        <begin position="12"/>
        <end position="21"/>
    </location>
</feature>
<protein>
    <submittedName>
        <fullName evidence="3">Uncharacterized protein</fullName>
    </submittedName>
</protein>
<sequence length="89" mass="9557">MSKSQSKELFNKKKQRGRTKKNSIGGGGPVSTSNPTVSNTAVTKLFALQTSQGTNGLYNGEDPAVVVINHQPPVLTQAKEKRTKICCLL</sequence>
<accession>A0A815N0W2</accession>
<feature type="compositionally biased region" description="Basic and acidic residues" evidence="1">
    <location>
        <begin position="1"/>
        <end position="11"/>
    </location>
</feature>
<dbReference type="OrthoDB" id="10011083at2759"/>
<evidence type="ECO:0000313" key="3">
    <source>
        <dbReference type="EMBL" id="CAF1423320.1"/>
    </source>
</evidence>
<dbReference type="EMBL" id="CAJNON010000706">
    <property type="protein sequence ID" value="CAF1359471.1"/>
    <property type="molecule type" value="Genomic_DNA"/>
</dbReference>
<organism evidence="3 6">
    <name type="scientific">Adineta steineri</name>
    <dbReference type="NCBI Taxonomy" id="433720"/>
    <lineage>
        <taxon>Eukaryota</taxon>
        <taxon>Metazoa</taxon>
        <taxon>Spiralia</taxon>
        <taxon>Gnathifera</taxon>
        <taxon>Rotifera</taxon>
        <taxon>Eurotatoria</taxon>
        <taxon>Bdelloidea</taxon>
        <taxon>Adinetida</taxon>
        <taxon>Adinetidae</taxon>
        <taxon>Adineta</taxon>
    </lineage>
</organism>
<dbReference type="Proteomes" id="UP000663891">
    <property type="component" value="Unassembled WGS sequence"/>
</dbReference>
<dbReference type="Proteomes" id="UP000663832">
    <property type="component" value="Unassembled WGS sequence"/>
</dbReference>
<dbReference type="AlphaFoldDB" id="A0A815N0W2"/>
<dbReference type="EMBL" id="CAJNOM010000791">
    <property type="protein sequence ID" value="CAF1563071.1"/>
    <property type="molecule type" value="Genomic_DNA"/>
</dbReference>
<dbReference type="EMBL" id="CAJNOI010001565">
    <property type="protein sequence ID" value="CAF1423320.1"/>
    <property type="molecule type" value="Genomic_DNA"/>
</dbReference>
<gene>
    <name evidence="3" type="ORF">BJG266_LOCUS38901</name>
    <name evidence="4" type="ORF">QVE165_LOCUS48085</name>
    <name evidence="2" type="ORF">VCS650_LOCUS34226</name>
</gene>
<evidence type="ECO:0000313" key="2">
    <source>
        <dbReference type="EMBL" id="CAF1359471.1"/>
    </source>
</evidence>
<keyword evidence="5" id="KW-1185">Reference proteome</keyword>
<reference evidence="3" key="1">
    <citation type="submission" date="2021-02" db="EMBL/GenBank/DDBJ databases">
        <authorList>
            <person name="Nowell W R."/>
        </authorList>
    </citation>
    <scope>NUCLEOTIDE SEQUENCE</scope>
</reference>
<dbReference type="Proteomes" id="UP000663877">
    <property type="component" value="Unassembled WGS sequence"/>
</dbReference>